<accession>A0A1L8EIY8</accession>
<proteinExistence type="predicted"/>
<dbReference type="PROSITE" id="PS51465">
    <property type="entry name" value="KAZAL_2"/>
    <property type="match status" value="1"/>
</dbReference>
<sequence>MHLKIKIAILLLLIVVLCHHSVNGNACPKTCPVEVNPVCGTFHRGTRNGFITCTFDNYCKLTTRECMANEKWLSRQGRCNKENPDCTKFIATLPVTTTPKPKSPGVLEKSKNFFKGLFGKTN</sequence>
<evidence type="ECO:0000256" key="1">
    <source>
        <dbReference type="SAM" id="SignalP"/>
    </source>
</evidence>
<dbReference type="Gene3D" id="3.30.60.30">
    <property type="match status" value="1"/>
</dbReference>
<evidence type="ECO:0000313" key="3">
    <source>
        <dbReference type="EMBL" id="JAV18710.1"/>
    </source>
</evidence>
<feature type="signal peptide" evidence="1">
    <location>
        <begin position="1"/>
        <end position="24"/>
    </location>
</feature>
<feature type="domain" description="Kazal-like" evidence="2">
    <location>
        <begin position="21"/>
        <end position="81"/>
    </location>
</feature>
<dbReference type="EMBL" id="GFDG01000089">
    <property type="protein sequence ID" value="JAV18710.1"/>
    <property type="molecule type" value="Transcribed_RNA"/>
</dbReference>
<name>A0A1L8EIY8_HAEIR</name>
<keyword evidence="1" id="KW-0732">Signal</keyword>
<organism evidence="3">
    <name type="scientific">Haematobia irritans</name>
    <name type="common">Horn fly</name>
    <name type="synonym">Conops irritans</name>
    <dbReference type="NCBI Taxonomy" id="7368"/>
    <lineage>
        <taxon>Eukaryota</taxon>
        <taxon>Metazoa</taxon>
        <taxon>Ecdysozoa</taxon>
        <taxon>Arthropoda</taxon>
        <taxon>Hexapoda</taxon>
        <taxon>Insecta</taxon>
        <taxon>Pterygota</taxon>
        <taxon>Neoptera</taxon>
        <taxon>Endopterygota</taxon>
        <taxon>Diptera</taxon>
        <taxon>Brachycera</taxon>
        <taxon>Muscomorpha</taxon>
        <taxon>Muscoidea</taxon>
        <taxon>Muscidae</taxon>
        <taxon>Haematobia</taxon>
    </lineage>
</organism>
<dbReference type="AlphaFoldDB" id="A0A1L8EIY8"/>
<protein>
    <submittedName>
        <fullName evidence="3">Putative vasotab-like protein</fullName>
    </submittedName>
</protein>
<reference evidence="3" key="1">
    <citation type="submission" date="2017-01" db="EMBL/GenBank/DDBJ databases">
        <title>An insight into the sialome and mialome of the horn fly, Haematobia irritans.</title>
        <authorList>
            <person name="Breijo M."/>
            <person name="Boiani M."/>
            <person name="Ures X."/>
            <person name="Rocha S."/>
            <person name="Sequeira M."/>
            <person name="Ribeiro J.M."/>
        </authorList>
    </citation>
    <scope>NUCLEOTIDE SEQUENCE</scope>
</reference>
<evidence type="ECO:0000259" key="2">
    <source>
        <dbReference type="PROSITE" id="PS51465"/>
    </source>
</evidence>
<dbReference type="InterPro" id="IPR002350">
    <property type="entry name" value="Kazal_dom"/>
</dbReference>
<feature type="chain" id="PRO_5012182805" evidence="1">
    <location>
        <begin position="25"/>
        <end position="122"/>
    </location>
</feature>